<feature type="chain" id="PRO_5045224151" evidence="2">
    <location>
        <begin position="30"/>
        <end position="815"/>
    </location>
</feature>
<dbReference type="Pfam" id="PF07944">
    <property type="entry name" value="Beta-AFase-like_GH127_cat"/>
    <property type="match status" value="1"/>
</dbReference>
<keyword evidence="8" id="KW-1185">Reference proteome</keyword>
<evidence type="ECO:0000256" key="1">
    <source>
        <dbReference type="SAM" id="MobiDB-lite"/>
    </source>
</evidence>
<evidence type="ECO:0000259" key="6">
    <source>
        <dbReference type="Pfam" id="PF20736"/>
    </source>
</evidence>
<gene>
    <name evidence="7" type="ORF">GM655_13615</name>
</gene>
<dbReference type="Pfam" id="PF16375">
    <property type="entry name" value="DUF4986"/>
    <property type="match status" value="1"/>
</dbReference>
<feature type="domain" description="Non-reducing end beta-L-arabinofuranosidase-like GH127 middle" evidence="6">
    <location>
        <begin position="439"/>
        <end position="532"/>
    </location>
</feature>
<keyword evidence="7" id="KW-0378">Hydrolase</keyword>
<feature type="domain" description="Glycoside hydrolase GH146 substrate-binding" evidence="5">
    <location>
        <begin position="683"/>
        <end position="814"/>
    </location>
</feature>
<dbReference type="GO" id="GO:0016787">
    <property type="term" value="F:hydrolase activity"/>
    <property type="evidence" value="ECO:0007669"/>
    <property type="project" value="UniProtKB-KW"/>
</dbReference>
<reference evidence="7 8" key="1">
    <citation type="submission" date="2019-11" db="EMBL/GenBank/DDBJ databases">
        <title>Type strains purchased from KCTC, JCM and DSMZ.</title>
        <authorList>
            <person name="Lu H."/>
        </authorList>
    </citation>
    <scope>NUCLEOTIDE SEQUENCE [LARGE SCALE GENOMIC DNA]</scope>
    <source>
        <strain evidence="7 8">DSM 103461</strain>
    </source>
</reference>
<dbReference type="Proteomes" id="UP000735592">
    <property type="component" value="Unassembled WGS sequence"/>
</dbReference>
<feature type="domain" description="DUF4986" evidence="4">
    <location>
        <begin position="568"/>
        <end position="659"/>
    </location>
</feature>
<feature type="region of interest" description="Disordered" evidence="1">
    <location>
        <begin position="691"/>
        <end position="714"/>
    </location>
</feature>
<protein>
    <submittedName>
        <fullName evidence="7">Glycosyl hydrolase</fullName>
    </submittedName>
</protein>
<sequence>MLPFSRHLLRTAWLLLALLPAGSSVAAVAAPSTPSASSAPLQLFPLADVRLGASPFLDAQRTDLRYILDMEPDRLLAPFLREAGLPPKQASYGNWESSGLDGHLGGHYLSALALMYASTGDAEVLRRMNYFVAELKRCQQQNGNGYIGGIPEGSTAWQAIARGELHADNFSVNGKWVPWYNLHKLYAGLRDAYQYGGNADARDMLVAMADWALELTSHLSEEQMQAMLRSEHGGMNEVLADVAQMTGQRKYLDLAIRFSQPGLMQPLAQGQDQLTGMHANTQIPKVIGYQRIGSMTGRAEWQQAAQFFWQTVHDHRTVAIGGNSVKEHFHDAQDFSPMINEVEGPETCNTYNMLKLTALLFQRDSRASYADYYERALYNHILSSQRPDTGGFVYFTPMRPNHYRVYSQVDKGMWCCVGSGIESHAKYGEFIYAHRGDELYVNLFIPSTLNWRERGISVTQYGRFPEEDRSMLRIAGNASFTLKIRYPAWVAAGAMKVRVNGQLVKVQTGRDHYLSLRRQWRDGDQVEVQLPMTTRLEQMPDQSNYYALLHGPVVLAAKTRPFGDEKLNFLADESRMGHVAQGPVCPLEASPMLVSDSKDFLQRLRPVPGQPLTFSATGLVQQPGQGKAQGQAQGSGTHDGSVTFIPFYRLHDSRYVIYWPYSTPANLDALRQKTAQNEAARLALDARTVDQVAPGEQQPESDHGFRGEGADAGLNQGRHWRHASGWFSYQLNDAKREARVLRLSYARGDAGRRFDIRINGRLLAEVTLTASAAEEFYTVDYALPADLPNDGKWEVRFEARAGSMAGGLYGLRLLR</sequence>
<comment type="caution">
    <text evidence="7">The sequence shown here is derived from an EMBL/GenBank/DDBJ whole genome shotgun (WGS) entry which is preliminary data.</text>
</comment>
<dbReference type="Pfam" id="PF20620">
    <property type="entry name" value="DUF6805"/>
    <property type="match status" value="1"/>
</dbReference>
<dbReference type="InterPro" id="IPR032275">
    <property type="entry name" value="DUF4986"/>
</dbReference>
<dbReference type="Gene3D" id="2.60.120.260">
    <property type="entry name" value="Galactose-binding domain-like"/>
    <property type="match status" value="1"/>
</dbReference>
<evidence type="ECO:0000259" key="5">
    <source>
        <dbReference type="Pfam" id="PF20620"/>
    </source>
</evidence>
<dbReference type="SUPFAM" id="SSF48208">
    <property type="entry name" value="Six-hairpin glycosidases"/>
    <property type="match status" value="1"/>
</dbReference>
<dbReference type="Pfam" id="PF20736">
    <property type="entry name" value="Glyco_hydro127M"/>
    <property type="match status" value="1"/>
</dbReference>
<dbReference type="EMBL" id="WNKW01000003">
    <property type="protein sequence ID" value="MTW33851.1"/>
    <property type="molecule type" value="Genomic_DNA"/>
</dbReference>
<evidence type="ECO:0000259" key="4">
    <source>
        <dbReference type="Pfam" id="PF16375"/>
    </source>
</evidence>
<evidence type="ECO:0000259" key="3">
    <source>
        <dbReference type="Pfam" id="PF07944"/>
    </source>
</evidence>
<dbReference type="PANTHER" id="PTHR31151:SF0">
    <property type="entry name" value="PROLINE-TRNA LIGASE (DUF1680)"/>
    <property type="match status" value="1"/>
</dbReference>
<accession>A0ABW9SNX6</accession>
<evidence type="ECO:0000313" key="7">
    <source>
        <dbReference type="EMBL" id="MTW33851.1"/>
    </source>
</evidence>
<dbReference type="InterPro" id="IPR008928">
    <property type="entry name" value="6-hairpin_glycosidase_sf"/>
</dbReference>
<feature type="domain" description="Non-reducing end beta-L-arabinofuranosidase-like GH127 catalytic" evidence="3">
    <location>
        <begin position="48"/>
        <end position="429"/>
    </location>
</feature>
<feature type="compositionally biased region" description="Basic and acidic residues" evidence="1">
    <location>
        <begin position="700"/>
        <end position="709"/>
    </location>
</feature>
<organism evidence="7 8">
    <name type="scientific">Pseudoduganella danionis</name>
    <dbReference type="NCBI Taxonomy" id="1890295"/>
    <lineage>
        <taxon>Bacteria</taxon>
        <taxon>Pseudomonadati</taxon>
        <taxon>Pseudomonadota</taxon>
        <taxon>Betaproteobacteria</taxon>
        <taxon>Burkholderiales</taxon>
        <taxon>Oxalobacteraceae</taxon>
        <taxon>Telluria group</taxon>
        <taxon>Pseudoduganella</taxon>
    </lineage>
</organism>
<evidence type="ECO:0000256" key="2">
    <source>
        <dbReference type="SAM" id="SignalP"/>
    </source>
</evidence>
<dbReference type="InterPro" id="IPR012878">
    <property type="entry name" value="Beta-AFase-like_GH127_cat"/>
</dbReference>
<proteinExistence type="predicted"/>
<feature type="signal peptide" evidence="2">
    <location>
        <begin position="1"/>
        <end position="29"/>
    </location>
</feature>
<name>A0ABW9SNX6_9BURK</name>
<dbReference type="InterPro" id="IPR049046">
    <property type="entry name" value="Beta-AFase-like_GH127_middle"/>
</dbReference>
<evidence type="ECO:0000313" key="8">
    <source>
        <dbReference type="Proteomes" id="UP000735592"/>
    </source>
</evidence>
<dbReference type="InterPro" id="IPR046544">
    <property type="entry name" value="GH146_SB_dom"/>
</dbReference>
<dbReference type="PANTHER" id="PTHR31151">
    <property type="entry name" value="PROLINE-TRNA LIGASE (DUF1680)"/>
    <property type="match status" value="1"/>
</dbReference>
<keyword evidence="2" id="KW-0732">Signal</keyword>